<dbReference type="GeneID" id="89544793"/>
<accession>A0ABZ2H102</accession>
<sequence length="93" mass="10413">MKIEKSSGNVYADIGVANPEQMLRKALIVAQISQVITYSEDRISRAVGILGLSETELKELLHGHFHDYREADLVEYLEKLHQDKSFAGAKLGK</sequence>
<dbReference type="Proteomes" id="UP001369248">
    <property type="component" value="Chromosome"/>
</dbReference>
<gene>
    <name evidence="2" type="ORF">V6B39_16060</name>
</gene>
<keyword evidence="3" id="KW-1185">Reference proteome</keyword>
<name>A0ABZ2H102_9PSED</name>
<dbReference type="InterPro" id="IPR039554">
    <property type="entry name" value="HigA2-like_HTH"/>
</dbReference>
<evidence type="ECO:0000259" key="1">
    <source>
        <dbReference type="Pfam" id="PF13744"/>
    </source>
</evidence>
<proteinExistence type="predicted"/>
<dbReference type="Gene3D" id="1.10.260.40">
    <property type="entry name" value="lambda repressor-like DNA-binding domains"/>
    <property type="match status" value="1"/>
</dbReference>
<organism evidence="2 3">
    <name type="scientific">Pseudomonas bubulae</name>
    <dbReference type="NCBI Taxonomy" id="2316085"/>
    <lineage>
        <taxon>Bacteria</taxon>
        <taxon>Pseudomonadati</taxon>
        <taxon>Pseudomonadota</taxon>
        <taxon>Gammaproteobacteria</taxon>
        <taxon>Pseudomonadales</taxon>
        <taxon>Pseudomonadaceae</taxon>
        <taxon>Pseudomonas</taxon>
    </lineage>
</organism>
<dbReference type="Pfam" id="PF13744">
    <property type="entry name" value="HTH_37"/>
    <property type="match status" value="1"/>
</dbReference>
<dbReference type="EMBL" id="CP146072">
    <property type="protein sequence ID" value="WWR36494.1"/>
    <property type="molecule type" value="Genomic_DNA"/>
</dbReference>
<reference evidence="3" key="1">
    <citation type="submission" date="2024-02" db="EMBL/GenBank/DDBJ databases">
        <title>Exploring bacterial hosts of class 1 integrons in salad vegetable microbiomes with epicPCR.</title>
        <authorList>
            <person name="Qi Q."/>
            <person name="Ghaly T.M."/>
            <person name="Gillings M.R."/>
            <person name="Tetu S.G."/>
        </authorList>
    </citation>
    <scope>NUCLEOTIDE SEQUENCE [LARGE SCALE GENOMIC DNA]</scope>
    <source>
        <strain evidence="3">S2-2023-2</strain>
    </source>
</reference>
<dbReference type="InterPro" id="IPR010982">
    <property type="entry name" value="Lambda_DNA-bd_dom_sf"/>
</dbReference>
<protein>
    <submittedName>
        <fullName evidence="2">XRE family transcriptional regulator</fullName>
    </submittedName>
</protein>
<dbReference type="RefSeq" id="WP_338660114.1">
    <property type="nucleotide sequence ID" value="NZ_CP146072.1"/>
</dbReference>
<feature type="domain" description="HigA2-like helix-turn-helix" evidence="1">
    <location>
        <begin position="10"/>
        <end position="80"/>
    </location>
</feature>
<evidence type="ECO:0000313" key="2">
    <source>
        <dbReference type="EMBL" id="WWR36494.1"/>
    </source>
</evidence>
<evidence type="ECO:0000313" key="3">
    <source>
        <dbReference type="Proteomes" id="UP001369248"/>
    </source>
</evidence>